<dbReference type="AlphaFoldDB" id="A0A6G1IDT1"/>
<feature type="domain" description="Fringe-like glycosyltransferase" evidence="12">
    <location>
        <begin position="130"/>
        <end position="210"/>
    </location>
</feature>
<keyword evidence="6 13" id="KW-0808">Transferase</keyword>
<keyword evidence="14" id="KW-1185">Reference proteome</keyword>
<organism evidence="13 14">
    <name type="scientific">Lentithecium fluviatile CBS 122367</name>
    <dbReference type="NCBI Taxonomy" id="1168545"/>
    <lineage>
        <taxon>Eukaryota</taxon>
        <taxon>Fungi</taxon>
        <taxon>Dikarya</taxon>
        <taxon>Ascomycota</taxon>
        <taxon>Pezizomycotina</taxon>
        <taxon>Dothideomycetes</taxon>
        <taxon>Pleosporomycetidae</taxon>
        <taxon>Pleosporales</taxon>
        <taxon>Massarineae</taxon>
        <taxon>Lentitheciaceae</taxon>
        <taxon>Lentithecium</taxon>
    </lineage>
</organism>
<sequence>DWWHRDTPTRFGAYDKNAQGEVGCGTFPEELLERTQVVLQVGTADDPRRTKAQLASVIKCVDNVIIVSDKNHTYGASAHEAIDVLAFLPAKTYLKESDYAIYERQKTAPNGEGDPEAWKLDKYKFLPGIEYAVAQSPNAEWFVFLQPDTYFFWDNVFRLLENYDYTLPYYFGSPSPGHVLPPDDANAENPIWYAFNGPGFILSHATAHRLVDRPTNALGVRGPRLAVEYADRIREDCCGDSILAWALHDKADVRLSGLWPMFNPRGIADPPFGKRKRFWCEPVVGLHGVGLEDMEGLWRWEMERERGERPLLYADLIEFTQLGRFTRRLHWDAVGAEGFVLPEGHAAHADLLACEEACREEGECYQWTWHGRHCYMSREIRVGKEGKVFEGVDAAFTSGWDTDKIRRYRHSKRCEAGPHWVRPSVERRGVRSGFRLGMHCWSLG</sequence>
<keyword evidence="7" id="KW-0812">Transmembrane</keyword>
<comment type="similarity">
    <text evidence="3">Belongs to the glycosyltransferase 31 family. Beta3-Gal-T subfamily.</text>
</comment>
<proteinExistence type="inferred from homology"/>
<dbReference type="InterPro" id="IPR026050">
    <property type="entry name" value="C1GALT1/C1GALT1_chp1"/>
</dbReference>
<evidence type="ECO:0000256" key="3">
    <source>
        <dbReference type="ARBA" id="ARBA00006462"/>
    </source>
</evidence>
<evidence type="ECO:0000256" key="7">
    <source>
        <dbReference type="ARBA" id="ARBA00022692"/>
    </source>
</evidence>
<dbReference type="GO" id="GO:0016020">
    <property type="term" value="C:membrane"/>
    <property type="evidence" value="ECO:0007669"/>
    <property type="project" value="UniProtKB-SubCell"/>
</dbReference>
<accession>A0A6G1IDT1</accession>
<evidence type="ECO:0000313" key="13">
    <source>
        <dbReference type="EMBL" id="KAF2676059.1"/>
    </source>
</evidence>
<keyword evidence="9" id="KW-0735">Signal-anchor</keyword>
<reference evidence="13" key="1">
    <citation type="journal article" date="2020" name="Stud. Mycol.">
        <title>101 Dothideomycetes genomes: a test case for predicting lifestyles and emergence of pathogens.</title>
        <authorList>
            <person name="Haridas S."/>
            <person name="Albert R."/>
            <person name="Binder M."/>
            <person name="Bloem J."/>
            <person name="Labutti K."/>
            <person name="Salamov A."/>
            <person name="Andreopoulos B."/>
            <person name="Baker S."/>
            <person name="Barry K."/>
            <person name="Bills G."/>
            <person name="Bluhm B."/>
            <person name="Cannon C."/>
            <person name="Castanera R."/>
            <person name="Culley D."/>
            <person name="Daum C."/>
            <person name="Ezra D."/>
            <person name="Gonzalez J."/>
            <person name="Henrissat B."/>
            <person name="Kuo A."/>
            <person name="Liang C."/>
            <person name="Lipzen A."/>
            <person name="Lutzoni F."/>
            <person name="Magnuson J."/>
            <person name="Mondo S."/>
            <person name="Nolan M."/>
            <person name="Ohm R."/>
            <person name="Pangilinan J."/>
            <person name="Park H.-J."/>
            <person name="Ramirez L."/>
            <person name="Alfaro M."/>
            <person name="Sun H."/>
            <person name="Tritt A."/>
            <person name="Yoshinaga Y."/>
            <person name="Zwiers L.-H."/>
            <person name="Turgeon B."/>
            <person name="Goodwin S."/>
            <person name="Spatafora J."/>
            <person name="Crous P."/>
            <person name="Grigoriev I."/>
        </authorList>
    </citation>
    <scope>NUCLEOTIDE SEQUENCE</scope>
    <source>
        <strain evidence="13">CBS 122367</strain>
    </source>
</reference>
<name>A0A6G1IDT1_9PLEO</name>
<keyword evidence="8" id="KW-0547">Nucleotide-binding</keyword>
<keyword evidence="5" id="KW-0328">Glycosyltransferase</keyword>
<evidence type="ECO:0000256" key="9">
    <source>
        <dbReference type="ARBA" id="ARBA00022968"/>
    </source>
</evidence>
<keyword evidence="10" id="KW-1133">Transmembrane helix</keyword>
<evidence type="ECO:0000256" key="6">
    <source>
        <dbReference type="ARBA" id="ARBA00022679"/>
    </source>
</evidence>
<dbReference type="OrthoDB" id="414175at2759"/>
<dbReference type="Pfam" id="PF02434">
    <property type="entry name" value="Fringe"/>
    <property type="match status" value="1"/>
</dbReference>
<evidence type="ECO:0000259" key="12">
    <source>
        <dbReference type="Pfam" id="PF02434"/>
    </source>
</evidence>
<feature type="non-terminal residue" evidence="13">
    <location>
        <position position="1"/>
    </location>
</feature>
<evidence type="ECO:0000256" key="11">
    <source>
        <dbReference type="ARBA" id="ARBA00023136"/>
    </source>
</evidence>
<dbReference type="InterPro" id="IPR003378">
    <property type="entry name" value="Fringe-like_glycosylTrfase"/>
</dbReference>
<evidence type="ECO:0000313" key="14">
    <source>
        <dbReference type="Proteomes" id="UP000799291"/>
    </source>
</evidence>
<dbReference type="EMBL" id="MU005640">
    <property type="protein sequence ID" value="KAF2676059.1"/>
    <property type="molecule type" value="Genomic_DNA"/>
</dbReference>
<comment type="subcellular location">
    <subcellularLocation>
        <location evidence="1">Membrane</location>
        <topology evidence="1">Single-pass type II membrane protein</topology>
    </subcellularLocation>
</comment>
<dbReference type="Proteomes" id="UP000799291">
    <property type="component" value="Unassembled WGS sequence"/>
</dbReference>
<dbReference type="GO" id="GO:0000166">
    <property type="term" value="F:nucleotide binding"/>
    <property type="evidence" value="ECO:0007669"/>
    <property type="project" value="UniProtKB-KW"/>
</dbReference>
<evidence type="ECO:0000256" key="8">
    <source>
        <dbReference type="ARBA" id="ARBA00022741"/>
    </source>
</evidence>
<keyword evidence="11" id="KW-0472">Membrane</keyword>
<dbReference type="Gene3D" id="3.90.550.50">
    <property type="match status" value="1"/>
</dbReference>
<comment type="pathway">
    <text evidence="2">Protein modification; protein glycosylation.</text>
</comment>
<dbReference type="PANTHER" id="PTHR23033">
    <property type="entry name" value="BETA1,3-GALACTOSYLTRANSFERASE"/>
    <property type="match status" value="1"/>
</dbReference>
<evidence type="ECO:0000256" key="4">
    <source>
        <dbReference type="ARBA" id="ARBA00012557"/>
    </source>
</evidence>
<dbReference type="EC" id="2.4.1.122" evidence="4"/>
<evidence type="ECO:0000256" key="5">
    <source>
        <dbReference type="ARBA" id="ARBA00022676"/>
    </source>
</evidence>
<gene>
    <name evidence="13" type="ORF">K458DRAFT_322819</name>
</gene>
<evidence type="ECO:0000256" key="2">
    <source>
        <dbReference type="ARBA" id="ARBA00004922"/>
    </source>
</evidence>
<protein>
    <recommendedName>
        <fullName evidence="4">N-acetylgalactosaminide beta-1,3-galactosyltransferase</fullName>
        <ecNumber evidence="4">2.4.1.122</ecNumber>
    </recommendedName>
</protein>
<dbReference type="GO" id="GO:0016263">
    <property type="term" value="F:glycoprotein-N-acetylgalactosamine 3-beta-galactosyltransferase activity"/>
    <property type="evidence" value="ECO:0007669"/>
    <property type="project" value="UniProtKB-EC"/>
</dbReference>
<evidence type="ECO:0000256" key="10">
    <source>
        <dbReference type="ARBA" id="ARBA00022989"/>
    </source>
</evidence>
<evidence type="ECO:0000256" key="1">
    <source>
        <dbReference type="ARBA" id="ARBA00004606"/>
    </source>
</evidence>
<dbReference type="PANTHER" id="PTHR23033:SF43">
    <property type="entry name" value="APPLE DOMAIN-CONTAINING PROTEIN"/>
    <property type="match status" value="1"/>
</dbReference>